<keyword evidence="3" id="KW-0812">Transmembrane</keyword>
<organism evidence="5 6">
    <name type="scientific">Dyella choica</name>
    <dbReference type="NCBI Taxonomy" id="1927959"/>
    <lineage>
        <taxon>Bacteria</taxon>
        <taxon>Pseudomonadati</taxon>
        <taxon>Pseudomonadota</taxon>
        <taxon>Gammaproteobacteria</taxon>
        <taxon>Lysobacterales</taxon>
        <taxon>Rhodanobacteraceae</taxon>
        <taxon>Dyella</taxon>
    </lineage>
</organism>
<dbReference type="AlphaFoldDB" id="A0A432M1H3"/>
<reference evidence="5 6" key="1">
    <citation type="submission" date="2018-12" db="EMBL/GenBank/DDBJ databases">
        <title>Dyella dinghuensis sp. nov. DHOA06 and Dyella choica sp. nov. 4M-K27, isolated from forest soil.</title>
        <authorList>
            <person name="Qiu L.-H."/>
            <person name="Gao Z.-H."/>
        </authorList>
    </citation>
    <scope>NUCLEOTIDE SEQUENCE [LARGE SCALE GENOMIC DNA]</scope>
    <source>
        <strain evidence="5 6">4M-K27</strain>
    </source>
</reference>
<dbReference type="NCBIfam" id="TIGR01643">
    <property type="entry name" value="YD_repeat_2x"/>
    <property type="match status" value="4"/>
</dbReference>
<evidence type="ECO:0000313" key="5">
    <source>
        <dbReference type="EMBL" id="RUL71050.1"/>
    </source>
</evidence>
<proteinExistence type="predicted"/>
<evidence type="ECO:0000256" key="2">
    <source>
        <dbReference type="SAM" id="MobiDB-lite"/>
    </source>
</evidence>
<name>A0A432M1H3_9GAMM</name>
<dbReference type="NCBIfam" id="TIGR03696">
    <property type="entry name" value="Rhs_assc_core"/>
    <property type="match status" value="1"/>
</dbReference>
<sequence length="740" mass="78954">MKQGQAVNSSAAVNGTSDKTPGGRMDIGSRTMMVRKLLTGLTVGMAMAIVTAPVVAQTANTKTAYTYDALDRVTQITDPSGLNTTYQYDGLSDETKLTSPDSGVTAKTFDAAGNVLTALDANGNSVTYTYDAQDRRLSANYADTTQNITYTYDESNSVTGCAASYPIGHLTRMVENAVTTVFCYNTQGYVIQKSQTVSGHTDVTTYTRSPGGKILGITHPSGNQVAYSYDANGHISGVTATTPSGTTTLVSYATYLPFGPISGYTLGNGQAVTRTYDANYRLTDLVSPAFTLHVARDVMGGITAIGNSPGANPATETYSYDPLYRLTSITEANGSALESVTYNRTGDRLSKTGSGLATGAYSYNPNTHQLITTGNAARTVDANGNTTAVTQAGSTYGFGYNARNRMALAQLNQSTVALYTYNADGERVAKTANSSTERYNYDADSLLLSEYGATNREYVYLDDIPIANLDTQGTTISIAYVTADQLGTARTIADGGGNSVWTWAYQSNIWGEQAPTSTGYTYNLRFPGQYFDGETGLHYNHHRDYDPATGRYQQVDPLGFKGGQWSLYAYANGNPASYSDPSGLFVPPAPGSPLALALERAGLAEAAGLGPEDPVADAAAALLFAGTLIAAEMSGQNSGPGKNCPGHDCSEILAEIEAQKQIVIDRYFGMLYDRRELYDNAMITPLSRRGGSWVGHQQAFRNEQARLIKLIDKAREMNCPVEPNAVLWSTIAPPDKPAGR</sequence>
<dbReference type="InterPro" id="IPR056823">
    <property type="entry name" value="TEN-like_YD-shell"/>
</dbReference>
<dbReference type="PANTHER" id="PTHR32305:SF15">
    <property type="entry name" value="PROTEIN RHSA-RELATED"/>
    <property type="match status" value="1"/>
</dbReference>
<comment type="caution">
    <text evidence="5">The sequence shown here is derived from an EMBL/GenBank/DDBJ whole genome shotgun (WGS) entry which is preliminary data.</text>
</comment>
<protein>
    <recommendedName>
        <fullName evidence="4">Teneurin-like YD-shell domain-containing protein</fullName>
    </recommendedName>
</protein>
<gene>
    <name evidence="5" type="ORF">EKH80_19070</name>
</gene>
<feature type="compositionally biased region" description="Polar residues" evidence="2">
    <location>
        <begin position="1"/>
        <end position="19"/>
    </location>
</feature>
<evidence type="ECO:0000256" key="1">
    <source>
        <dbReference type="ARBA" id="ARBA00022737"/>
    </source>
</evidence>
<dbReference type="InterPro" id="IPR050708">
    <property type="entry name" value="T6SS_VgrG/RHS"/>
</dbReference>
<evidence type="ECO:0000256" key="3">
    <source>
        <dbReference type="SAM" id="Phobius"/>
    </source>
</evidence>
<dbReference type="InterPro" id="IPR006530">
    <property type="entry name" value="YD"/>
</dbReference>
<dbReference type="Pfam" id="PF25023">
    <property type="entry name" value="TEN_YD-shell"/>
    <property type="match status" value="1"/>
</dbReference>
<dbReference type="Proteomes" id="UP000274358">
    <property type="component" value="Unassembled WGS sequence"/>
</dbReference>
<evidence type="ECO:0000259" key="4">
    <source>
        <dbReference type="Pfam" id="PF25023"/>
    </source>
</evidence>
<evidence type="ECO:0000313" key="6">
    <source>
        <dbReference type="Proteomes" id="UP000274358"/>
    </source>
</evidence>
<keyword evidence="6" id="KW-1185">Reference proteome</keyword>
<dbReference type="PANTHER" id="PTHR32305">
    <property type="match status" value="1"/>
</dbReference>
<dbReference type="Pfam" id="PF05593">
    <property type="entry name" value="RHS_repeat"/>
    <property type="match status" value="3"/>
</dbReference>
<keyword evidence="3" id="KW-0472">Membrane</keyword>
<dbReference type="Gene3D" id="2.180.10.10">
    <property type="entry name" value="RHS repeat-associated core"/>
    <property type="match status" value="2"/>
</dbReference>
<dbReference type="InterPro" id="IPR022385">
    <property type="entry name" value="Rhs_assc_core"/>
</dbReference>
<dbReference type="RefSeq" id="WP_126686387.1">
    <property type="nucleotide sequence ID" value="NZ_RYYV01000019.1"/>
</dbReference>
<keyword evidence="3" id="KW-1133">Transmembrane helix</keyword>
<dbReference type="PRINTS" id="PR00394">
    <property type="entry name" value="RHSPROTEIN"/>
</dbReference>
<feature type="region of interest" description="Disordered" evidence="2">
    <location>
        <begin position="1"/>
        <end position="26"/>
    </location>
</feature>
<keyword evidence="1" id="KW-0677">Repeat</keyword>
<dbReference type="EMBL" id="RYYV01000019">
    <property type="protein sequence ID" value="RUL71050.1"/>
    <property type="molecule type" value="Genomic_DNA"/>
</dbReference>
<feature type="transmembrane region" description="Helical" evidence="3">
    <location>
        <begin position="37"/>
        <end position="56"/>
    </location>
</feature>
<accession>A0A432M1H3</accession>
<dbReference type="InterPro" id="IPR031325">
    <property type="entry name" value="RHS_repeat"/>
</dbReference>
<dbReference type="OrthoDB" id="6904246at2"/>
<feature type="domain" description="Teneurin-like YD-shell" evidence="4">
    <location>
        <begin position="290"/>
        <end position="556"/>
    </location>
</feature>